<dbReference type="GO" id="GO:0005615">
    <property type="term" value="C:extracellular space"/>
    <property type="evidence" value="ECO:0007669"/>
    <property type="project" value="TreeGrafter"/>
</dbReference>
<comment type="caution">
    <text evidence="6">The sequence shown here is derived from an EMBL/GenBank/DDBJ whole genome shotgun (WGS) entry which is preliminary data.</text>
</comment>
<keyword evidence="2" id="KW-0479">Metal-binding</keyword>
<dbReference type="RefSeq" id="WP_005215616.1">
    <property type="nucleotide sequence ID" value="NZ_KB850089.1"/>
</dbReference>
<name>N9NAE2_9GAMM</name>
<dbReference type="STRING" id="1217705.F900_01047"/>
<dbReference type="SMART" id="SM00235">
    <property type="entry name" value="ZnMc"/>
    <property type="match status" value="1"/>
</dbReference>
<dbReference type="InterPro" id="IPR021190">
    <property type="entry name" value="Pept_M10A"/>
</dbReference>
<dbReference type="PANTHER" id="PTHR10201">
    <property type="entry name" value="MATRIX METALLOPROTEINASE"/>
    <property type="match status" value="1"/>
</dbReference>
<dbReference type="GO" id="GO:0004222">
    <property type="term" value="F:metalloendopeptidase activity"/>
    <property type="evidence" value="ECO:0007669"/>
    <property type="project" value="InterPro"/>
</dbReference>
<dbReference type="GO" id="GO:0031012">
    <property type="term" value="C:extracellular matrix"/>
    <property type="evidence" value="ECO:0007669"/>
    <property type="project" value="InterPro"/>
</dbReference>
<dbReference type="HOGENOM" id="CLU_1335154_0_0_6"/>
<evidence type="ECO:0000313" key="6">
    <source>
        <dbReference type="EMBL" id="ENX02601.1"/>
    </source>
</evidence>
<dbReference type="GO" id="GO:0006508">
    <property type="term" value="P:proteolysis"/>
    <property type="evidence" value="ECO:0007669"/>
    <property type="project" value="UniProtKB-KW"/>
</dbReference>
<gene>
    <name evidence="6" type="ORF">F900_01047</name>
</gene>
<dbReference type="GO" id="GO:0030198">
    <property type="term" value="P:extracellular matrix organization"/>
    <property type="evidence" value="ECO:0007669"/>
    <property type="project" value="TreeGrafter"/>
</dbReference>
<protein>
    <recommendedName>
        <fullName evidence="5">Peptidase metallopeptidase domain-containing protein</fullName>
    </recommendedName>
</protein>
<evidence type="ECO:0000256" key="3">
    <source>
        <dbReference type="ARBA" id="ARBA00022801"/>
    </source>
</evidence>
<dbReference type="GO" id="GO:0008270">
    <property type="term" value="F:zinc ion binding"/>
    <property type="evidence" value="ECO:0007669"/>
    <property type="project" value="InterPro"/>
</dbReference>
<accession>N9NAE2</accession>
<sequence length="205" mass="23693">MSDQLYNCTYDLDDTYIIPINRNINDLVVKEVPRYRLHGTKWDKKKFTYNFINFDYSGLDNTDVVNAFLMATNLWCEHIDGLVFQEYSSNDADIQIGFFGGNHGENSKCRNDFSSSGCYAHAFFPPRDRYDLRLCGDIHLNRKVQFTISEDETDKIDLVTVFAHELGHALGLEHSGNLDALMNQKCLMPHRYLTNDDISGIQRLF</sequence>
<dbReference type="Gene3D" id="3.40.390.10">
    <property type="entry name" value="Collagenase (Catalytic Domain)"/>
    <property type="match status" value="1"/>
</dbReference>
<evidence type="ECO:0000256" key="4">
    <source>
        <dbReference type="ARBA" id="ARBA00022833"/>
    </source>
</evidence>
<evidence type="ECO:0000259" key="5">
    <source>
        <dbReference type="SMART" id="SM00235"/>
    </source>
</evidence>
<dbReference type="InterPro" id="IPR006026">
    <property type="entry name" value="Peptidase_Metallo"/>
</dbReference>
<keyword evidence="1" id="KW-0645">Protease</keyword>
<dbReference type="Proteomes" id="UP000013248">
    <property type="component" value="Unassembled WGS sequence"/>
</dbReference>
<keyword evidence="3" id="KW-0378">Hydrolase</keyword>
<evidence type="ECO:0000256" key="2">
    <source>
        <dbReference type="ARBA" id="ARBA00022723"/>
    </source>
</evidence>
<keyword evidence="4" id="KW-0862">Zinc</keyword>
<dbReference type="PATRIC" id="fig|1217705.3.peg.1004"/>
<evidence type="ECO:0000313" key="7">
    <source>
        <dbReference type="Proteomes" id="UP000013248"/>
    </source>
</evidence>
<dbReference type="AlphaFoldDB" id="N9NAE2"/>
<reference evidence="6 7" key="1">
    <citation type="submission" date="2013-02" db="EMBL/GenBank/DDBJ databases">
        <title>The Genome Sequence of Acinetobacter sp. ANC 3862.</title>
        <authorList>
            <consortium name="The Broad Institute Genome Sequencing Platform"/>
            <consortium name="The Broad Institute Genome Sequencing Center for Infectious Disease"/>
            <person name="Cerqueira G."/>
            <person name="Feldgarden M."/>
            <person name="Courvalin P."/>
            <person name="Perichon B."/>
            <person name="Grillot-Courvalin C."/>
            <person name="Clermont D."/>
            <person name="Rocha E."/>
            <person name="Yoon E.-J."/>
            <person name="Nemec A."/>
            <person name="Walker B."/>
            <person name="Young S.K."/>
            <person name="Zeng Q."/>
            <person name="Gargeya S."/>
            <person name="Fitzgerald M."/>
            <person name="Haas B."/>
            <person name="Abouelleil A."/>
            <person name="Alvarado L."/>
            <person name="Arachchi H.M."/>
            <person name="Berlin A.M."/>
            <person name="Chapman S.B."/>
            <person name="Dewar J."/>
            <person name="Goldberg J."/>
            <person name="Griggs A."/>
            <person name="Gujja S."/>
            <person name="Hansen M."/>
            <person name="Howarth C."/>
            <person name="Imamovic A."/>
            <person name="Larimer J."/>
            <person name="McCowan C."/>
            <person name="Murphy C."/>
            <person name="Neiman D."/>
            <person name="Pearson M."/>
            <person name="Priest M."/>
            <person name="Roberts A."/>
            <person name="Saif S."/>
            <person name="Shea T."/>
            <person name="Sisk P."/>
            <person name="Sykes S."/>
            <person name="Wortman J."/>
            <person name="Nusbaum C."/>
            <person name="Birren B."/>
        </authorList>
    </citation>
    <scope>NUCLEOTIDE SEQUENCE [LARGE SCALE GENOMIC DNA]</scope>
    <source>
        <strain evidence="6 7">ANC 3862</strain>
    </source>
</reference>
<evidence type="ECO:0000256" key="1">
    <source>
        <dbReference type="ARBA" id="ARBA00022670"/>
    </source>
</evidence>
<organism evidence="6 7">
    <name type="scientific">Acinetobacter modestus</name>
    <dbReference type="NCBI Taxonomy" id="1776740"/>
    <lineage>
        <taxon>Bacteria</taxon>
        <taxon>Pseudomonadati</taxon>
        <taxon>Pseudomonadota</taxon>
        <taxon>Gammaproteobacteria</taxon>
        <taxon>Moraxellales</taxon>
        <taxon>Moraxellaceae</taxon>
        <taxon>Acinetobacter</taxon>
    </lineage>
</organism>
<dbReference type="GO" id="GO:0030574">
    <property type="term" value="P:collagen catabolic process"/>
    <property type="evidence" value="ECO:0007669"/>
    <property type="project" value="TreeGrafter"/>
</dbReference>
<dbReference type="EMBL" id="APRP01000014">
    <property type="protein sequence ID" value="ENX02601.1"/>
    <property type="molecule type" value="Genomic_DNA"/>
</dbReference>
<proteinExistence type="predicted"/>
<dbReference type="InterPro" id="IPR001818">
    <property type="entry name" value="Pept_M10_metallopeptidase"/>
</dbReference>
<dbReference type="SUPFAM" id="SSF55486">
    <property type="entry name" value="Metalloproteases ('zincins'), catalytic domain"/>
    <property type="match status" value="1"/>
</dbReference>
<dbReference type="InterPro" id="IPR024079">
    <property type="entry name" value="MetalloPept_cat_dom_sf"/>
</dbReference>
<feature type="domain" description="Peptidase metallopeptidase" evidence="5">
    <location>
        <begin position="38"/>
        <end position="205"/>
    </location>
</feature>
<dbReference type="eggNOG" id="COG5549">
    <property type="taxonomic scope" value="Bacteria"/>
</dbReference>
<dbReference type="PRINTS" id="PR00138">
    <property type="entry name" value="MATRIXIN"/>
</dbReference>
<dbReference type="PANTHER" id="PTHR10201:SF331">
    <property type="entry name" value="MATRIX METALLOPROTEINASE-14-LIKE ISOFORM X1"/>
    <property type="match status" value="1"/>
</dbReference>
<dbReference type="Pfam" id="PF00413">
    <property type="entry name" value="Peptidase_M10"/>
    <property type="match status" value="1"/>
</dbReference>